<protein>
    <recommendedName>
        <fullName evidence="3">HPP transmembrane region domain-containing protein</fullName>
    </recommendedName>
</protein>
<keyword evidence="2" id="KW-0472">Membrane</keyword>
<comment type="caution">
    <text evidence="4">The sequence shown here is derived from an EMBL/GenBank/DDBJ whole genome shotgun (WGS) entry which is preliminary data.</text>
</comment>
<keyword evidence="2" id="KW-0812">Transmembrane</keyword>
<dbReference type="InterPro" id="IPR025649">
    <property type="entry name" value="DUF4360"/>
</dbReference>
<feature type="domain" description="HPP transmembrane region" evidence="3">
    <location>
        <begin position="457"/>
        <end position="617"/>
    </location>
</feature>
<feature type="transmembrane region" description="Helical" evidence="2">
    <location>
        <begin position="548"/>
        <end position="567"/>
    </location>
</feature>
<evidence type="ECO:0000313" key="4">
    <source>
        <dbReference type="EMBL" id="KAF3088861.1"/>
    </source>
</evidence>
<evidence type="ECO:0000256" key="1">
    <source>
        <dbReference type="SAM" id="MobiDB-lite"/>
    </source>
</evidence>
<dbReference type="InterPro" id="IPR058581">
    <property type="entry name" value="TM_HPP"/>
</dbReference>
<sequence>MNGILARYSNLSYQRRVHFIENSKLILASLALLGEMCPARSRGVVVKRKWEGATLLAISSTTVQSYELLKLGRFIIWGRSRFPIDGEILSSAQAPVSADQCQLLRKVASESRLAALPEERRLLLIKSCRSAPRMVFHLTSAPASIFGIHTNQYVLPPKMFSFIREISSLVAVAALLVPTLAAPTVGALAAPPDVAIDKIIYGGTGCPRDSAYVNLASDKQSFTAYFSKFTASIEKDNIRNSRKFCQLSLAVDTPPSWQFTVVETTFTGFASLDPGVVATHISTAYFAGSTEEQSFSIPIRGPTNQYFTFRSTSVVGTGGWSPCGTQALLNIKSDLRLTGEGRGAITETSGKTAFRNISLEDGHSLISPSSPDHVINTDDGNYVASAIDPFRPPNVNVVTLRVLQALKMYTKRNTTRWDFDIDDYINPWIPPSILQELPTSISRFLGYRTSPRKELGSILVAWWSLFGAFCGIAAVSAVFKYSGVFSELDPPLIIGSFGASAILEYGVIGSPLGQPRNCVLGHFVSAICGVGVAKLFQLNSHFEEIKWLAGAVSVGLASAVMSISNTSHPPGGATALLAAVDPNVARLGWYLLPYVLIGTTLMLGIALAINNIQRQFPVFWWTPKDTGGRLWPVSEATEPDLEALEEQKVVHGRSTIPMRSDGTAGSDSSTASLK</sequence>
<dbReference type="Pfam" id="PF14273">
    <property type="entry name" value="DUF4360"/>
    <property type="match status" value="1"/>
</dbReference>
<evidence type="ECO:0000313" key="5">
    <source>
        <dbReference type="Proteomes" id="UP000475325"/>
    </source>
</evidence>
<evidence type="ECO:0000259" key="3">
    <source>
        <dbReference type="Pfam" id="PF04982"/>
    </source>
</evidence>
<evidence type="ECO:0000256" key="2">
    <source>
        <dbReference type="SAM" id="Phobius"/>
    </source>
</evidence>
<feature type="transmembrane region" description="Helical" evidence="2">
    <location>
        <begin position="460"/>
        <end position="479"/>
    </location>
</feature>
<feature type="transmembrane region" description="Helical" evidence="2">
    <location>
        <begin position="587"/>
        <end position="609"/>
    </location>
</feature>
<dbReference type="InterPro" id="IPR007065">
    <property type="entry name" value="HPP"/>
</dbReference>
<feature type="transmembrane region" description="Helical" evidence="2">
    <location>
        <begin position="519"/>
        <end position="536"/>
    </location>
</feature>
<name>A0A7C8J5L5_ORBOL</name>
<organism evidence="4 5">
    <name type="scientific">Orbilia oligospora</name>
    <name type="common">Nematode-trapping fungus</name>
    <name type="synonym">Arthrobotrys oligospora</name>
    <dbReference type="NCBI Taxonomy" id="2813651"/>
    <lineage>
        <taxon>Eukaryota</taxon>
        <taxon>Fungi</taxon>
        <taxon>Dikarya</taxon>
        <taxon>Ascomycota</taxon>
        <taxon>Pezizomycotina</taxon>
        <taxon>Orbiliomycetes</taxon>
        <taxon>Orbiliales</taxon>
        <taxon>Orbiliaceae</taxon>
        <taxon>Orbilia</taxon>
    </lineage>
</organism>
<gene>
    <name evidence="4" type="ORF">TWF102_009817</name>
</gene>
<dbReference type="EMBL" id="WIQW01000069">
    <property type="protein sequence ID" value="KAF3088861.1"/>
    <property type="molecule type" value="Genomic_DNA"/>
</dbReference>
<dbReference type="Pfam" id="PF04982">
    <property type="entry name" value="TM_HPP"/>
    <property type="match status" value="1"/>
</dbReference>
<feature type="compositionally biased region" description="Polar residues" evidence="1">
    <location>
        <begin position="663"/>
        <end position="674"/>
    </location>
</feature>
<reference evidence="4 5" key="1">
    <citation type="submission" date="2019-06" db="EMBL/GenBank/DDBJ databases">
        <authorList>
            <person name="Palmer J.M."/>
        </authorList>
    </citation>
    <scope>NUCLEOTIDE SEQUENCE [LARGE SCALE GENOMIC DNA]</scope>
    <source>
        <strain evidence="4 5">TWF102</strain>
    </source>
</reference>
<accession>A0A7C8J5L5</accession>
<dbReference type="AlphaFoldDB" id="A0A7C8J5L5"/>
<feature type="region of interest" description="Disordered" evidence="1">
    <location>
        <begin position="651"/>
        <end position="674"/>
    </location>
</feature>
<dbReference type="PANTHER" id="PTHR33741">
    <property type="entry name" value="TRANSMEMBRANE PROTEIN DDB_G0269096-RELATED"/>
    <property type="match status" value="1"/>
</dbReference>
<dbReference type="PANTHER" id="PTHR33741:SF5">
    <property type="entry name" value="TRANSMEMBRANE PROTEIN DDB_G0269096-RELATED"/>
    <property type="match status" value="1"/>
</dbReference>
<keyword evidence="2" id="KW-1133">Transmembrane helix</keyword>
<dbReference type="Proteomes" id="UP000475325">
    <property type="component" value="Unassembled WGS sequence"/>
</dbReference>
<feature type="transmembrane region" description="Helical" evidence="2">
    <location>
        <begin position="491"/>
        <end position="513"/>
    </location>
</feature>
<proteinExistence type="predicted"/>